<dbReference type="SUPFAM" id="SSF81273">
    <property type="entry name" value="H-NS histone-like proteins"/>
    <property type="match status" value="1"/>
</dbReference>
<dbReference type="AlphaFoldDB" id="A0A3A1YUP1"/>
<dbReference type="Pfam" id="PF00816">
    <property type="entry name" value="Histone_HNS"/>
    <property type="match status" value="1"/>
</dbReference>
<comment type="similarity">
    <text evidence="2">Belongs to the histone-like protein H-NS family.</text>
</comment>
<dbReference type="PANTHER" id="PTHR38097">
    <property type="match status" value="1"/>
</dbReference>
<dbReference type="InterPro" id="IPR027444">
    <property type="entry name" value="H-NS_C_dom"/>
</dbReference>
<evidence type="ECO:0000256" key="5">
    <source>
        <dbReference type="SAM" id="Coils"/>
    </source>
</evidence>
<dbReference type="GO" id="GO:0003677">
    <property type="term" value="F:DNA binding"/>
    <property type="evidence" value="ECO:0007669"/>
    <property type="project" value="UniProtKB-KW"/>
</dbReference>
<evidence type="ECO:0000256" key="6">
    <source>
        <dbReference type="SAM" id="MobiDB-lite"/>
    </source>
</evidence>
<keyword evidence="3" id="KW-0963">Cytoplasm</keyword>
<comment type="subcellular location">
    <subcellularLocation>
        <location evidence="1">Cytoplasm</location>
        <location evidence="1">Nucleoid</location>
    </subcellularLocation>
</comment>
<dbReference type="Gene3D" id="4.10.430.10">
    <property type="entry name" value="Histone-like protein H-NS, C-terminal domain"/>
    <property type="match status" value="1"/>
</dbReference>
<feature type="domain" description="DNA-binding protein H-NS-like C-terminal" evidence="7">
    <location>
        <begin position="73"/>
        <end position="117"/>
    </location>
</feature>
<feature type="region of interest" description="Disordered" evidence="6">
    <location>
        <begin position="57"/>
        <end position="122"/>
    </location>
</feature>
<reference evidence="8 9" key="1">
    <citation type="submission" date="2017-08" db="EMBL/GenBank/DDBJ databases">
        <title>Pusillimonas indicus sp. nov., a member of the family Alcaligenaceae isolated from surface seawater.</title>
        <authorList>
            <person name="Li J."/>
        </authorList>
    </citation>
    <scope>NUCLEOTIDE SEQUENCE [LARGE SCALE GENOMIC DNA]</scope>
    <source>
        <strain evidence="8 9">L52-1-41</strain>
    </source>
</reference>
<proteinExistence type="inferred from homology"/>
<dbReference type="SMART" id="SM00528">
    <property type="entry name" value="HNS"/>
    <property type="match status" value="1"/>
</dbReference>
<dbReference type="RefSeq" id="WP_119516395.1">
    <property type="nucleotide sequence ID" value="NZ_NQYH01000008.1"/>
</dbReference>
<dbReference type="Proteomes" id="UP000266206">
    <property type="component" value="Unassembled WGS sequence"/>
</dbReference>
<accession>A0A3A1YUP1</accession>
<gene>
    <name evidence="8" type="ORF">CJP73_10625</name>
</gene>
<dbReference type="PANTHER" id="PTHR38097:SF2">
    <property type="entry name" value="DNA-BINDING PROTEIN STPA"/>
    <property type="match status" value="1"/>
</dbReference>
<evidence type="ECO:0000259" key="7">
    <source>
        <dbReference type="SMART" id="SM00528"/>
    </source>
</evidence>
<evidence type="ECO:0000256" key="1">
    <source>
        <dbReference type="ARBA" id="ARBA00004453"/>
    </source>
</evidence>
<keyword evidence="4 8" id="KW-0238">DNA-binding</keyword>
<feature type="coiled-coil region" evidence="5">
    <location>
        <begin position="3"/>
        <end position="33"/>
    </location>
</feature>
<comment type="caution">
    <text evidence="8">The sequence shown here is derived from an EMBL/GenBank/DDBJ whole genome shotgun (WGS) entry which is preliminary data.</text>
</comment>
<dbReference type="OrthoDB" id="5297879at2"/>
<dbReference type="GO" id="GO:0009295">
    <property type="term" value="C:nucleoid"/>
    <property type="evidence" value="ECO:0007669"/>
    <property type="project" value="UniProtKB-SubCell"/>
</dbReference>
<evidence type="ECO:0000313" key="9">
    <source>
        <dbReference type="Proteomes" id="UP000266206"/>
    </source>
</evidence>
<protein>
    <submittedName>
        <fullName evidence="8">DNA-binding protein</fullName>
    </submittedName>
</protein>
<evidence type="ECO:0000256" key="2">
    <source>
        <dbReference type="ARBA" id="ARBA00010610"/>
    </source>
</evidence>
<keyword evidence="5" id="KW-0175">Coiled coil</keyword>
<name>A0A3A1YUP1_9BURK</name>
<evidence type="ECO:0000256" key="3">
    <source>
        <dbReference type="ARBA" id="ARBA00022490"/>
    </source>
</evidence>
<organism evidence="8 9">
    <name type="scientific">Neopusillimonas maritima</name>
    <dbReference type="NCBI Taxonomy" id="2026239"/>
    <lineage>
        <taxon>Bacteria</taxon>
        <taxon>Pseudomonadati</taxon>
        <taxon>Pseudomonadota</taxon>
        <taxon>Betaproteobacteria</taxon>
        <taxon>Burkholderiales</taxon>
        <taxon>Alcaligenaceae</taxon>
        <taxon>Neopusillimonas</taxon>
    </lineage>
</organism>
<evidence type="ECO:0000313" key="8">
    <source>
        <dbReference type="EMBL" id="RIY40570.1"/>
    </source>
</evidence>
<evidence type="ECO:0000256" key="4">
    <source>
        <dbReference type="ARBA" id="ARBA00023125"/>
    </source>
</evidence>
<dbReference type="EMBL" id="NQYH01000008">
    <property type="protein sequence ID" value="RIY40570.1"/>
    <property type="molecule type" value="Genomic_DNA"/>
</dbReference>
<sequence>MTRESYASLQQKIEKEIQKLKKQAEALKAKQRTPVIKDIVRKMREYDITPDDITKAFSKTKETGKRASNLSNGKSRGVVPPKYRHPETGATWTGRGKAPRWISNAESQGHSRDTFLIKPNNQ</sequence>
<dbReference type="InterPro" id="IPR037150">
    <property type="entry name" value="H-NS_C_dom_sf"/>
</dbReference>